<dbReference type="PANTHER" id="PTHR37422:SF13">
    <property type="entry name" value="LIPOPOLYSACCHARIDE BIOSYNTHESIS PROTEIN PA4999-RELATED"/>
    <property type="match status" value="1"/>
</dbReference>
<evidence type="ECO:0000256" key="3">
    <source>
        <dbReference type="ARBA" id="ARBA00022989"/>
    </source>
</evidence>
<protein>
    <submittedName>
        <fullName evidence="9">O-Antigen ligase</fullName>
    </submittedName>
</protein>
<keyword evidence="4 6" id="KW-0472">Membrane</keyword>
<feature type="domain" description="O-antigen ligase-related" evidence="7">
    <location>
        <begin position="257"/>
        <end position="397"/>
    </location>
</feature>
<dbReference type="PANTHER" id="PTHR37422">
    <property type="entry name" value="TEICHURONIC ACID BIOSYNTHESIS PROTEIN TUAE"/>
    <property type="match status" value="1"/>
</dbReference>
<feature type="transmembrane region" description="Helical" evidence="6">
    <location>
        <begin position="78"/>
        <end position="102"/>
    </location>
</feature>
<feature type="transmembrane region" description="Helical" evidence="6">
    <location>
        <begin position="249"/>
        <end position="267"/>
    </location>
</feature>
<name>A0A450TYN3_9GAMM</name>
<comment type="subcellular location">
    <subcellularLocation>
        <location evidence="1">Membrane</location>
        <topology evidence="1">Multi-pass membrane protein</topology>
    </subcellularLocation>
</comment>
<dbReference type="InterPro" id="IPR051533">
    <property type="entry name" value="WaaL-like"/>
</dbReference>
<feature type="transmembrane region" description="Helical" evidence="6">
    <location>
        <begin position="273"/>
        <end position="289"/>
    </location>
</feature>
<evidence type="ECO:0000256" key="4">
    <source>
        <dbReference type="ARBA" id="ARBA00023136"/>
    </source>
</evidence>
<proteinExistence type="predicted"/>
<evidence type="ECO:0000256" key="6">
    <source>
        <dbReference type="SAM" id="Phobius"/>
    </source>
</evidence>
<organism evidence="9">
    <name type="scientific">Candidatus Kentrum sp. FM</name>
    <dbReference type="NCBI Taxonomy" id="2126340"/>
    <lineage>
        <taxon>Bacteria</taxon>
        <taxon>Pseudomonadati</taxon>
        <taxon>Pseudomonadota</taxon>
        <taxon>Gammaproteobacteria</taxon>
        <taxon>Candidatus Kentrum</taxon>
    </lineage>
</organism>
<feature type="transmembrane region" description="Helical" evidence="6">
    <location>
        <begin position="301"/>
        <end position="321"/>
    </location>
</feature>
<feature type="transmembrane region" description="Helical" evidence="6">
    <location>
        <begin position="46"/>
        <end position="66"/>
    </location>
</feature>
<feature type="transmembrane region" description="Helical" evidence="6">
    <location>
        <begin position="208"/>
        <end position="228"/>
    </location>
</feature>
<keyword evidence="3 6" id="KW-1133">Transmembrane helix</keyword>
<evidence type="ECO:0000313" key="10">
    <source>
        <dbReference type="EMBL" id="VFK21604.1"/>
    </source>
</evidence>
<sequence>MILPEPTKRNRTGQTTPREIRTFDNLTWPLAALLLFAPLFRSGQTPLAQLVLQLGALALIAIAVWSRARIIGVMRSEWLALSLLLITPLLFLVPLPASWVAMLPGQAPYHALLELVHGGDGVGWRPISLNRTATWGAWLALLPPIVVYLAARQVSAERVLQLSIIVILMAVVQALLGLLQYVAGDGPLFLGMSSLQRATGTYTNPNHLAGLIEMTLPVAIGLYVHSLGQKTSHSGWHARIAFLATIRGHRAFWFAVLAVILLLGMIFSRSRTGIAVMIFGIALLTILFSRRLGGYSVYGRVGTLLAFVVGLGFAIGLAPIFSRFAMFDPIEDGRLRLWTYSWDGIGTFFPVGSGPGTFSDVFPAFQGPDLGRWFINHAHNDYLEWVFEGGIIALVVMLLLGGLFARQWVLALKSKGQEWGQYRFLQIGAGIGLSLLLLHESTDYNLMMPANAIYFAFFAGVFMRDFRTGKQHVEKHLRPRTPYAPSTHQEQAIAEPADQATRMPRKQHNPFMD</sequence>
<dbReference type="EMBL" id="CAADFA010000751">
    <property type="protein sequence ID" value="VFJ73754.1"/>
    <property type="molecule type" value="Genomic_DNA"/>
</dbReference>
<gene>
    <name evidence="9" type="ORF">BECKFM1743A_GA0114220_108021</name>
    <name evidence="10" type="ORF">BECKFM1743B_GA0114221_107991</name>
    <name evidence="8" type="ORF">BECKFM1743C_GA0114222_107511</name>
</gene>
<evidence type="ECO:0000256" key="1">
    <source>
        <dbReference type="ARBA" id="ARBA00004141"/>
    </source>
</evidence>
<dbReference type="GO" id="GO:0016020">
    <property type="term" value="C:membrane"/>
    <property type="evidence" value="ECO:0007669"/>
    <property type="project" value="UniProtKB-SubCell"/>
</dbReference>
<dbReference type="EMBL" id="CAADFL010000799">
    <property type="protein sequence ID" value="VFK21604.1"/>
    <property type="molecule type" value="Genomic_DNA"/>
</dbReference>
<feature type="compositionally biased region" description="Basic residues" evidence="5">
    <location>
        <begin position="503"/>
        <end position="513"/>
    </location>
</feature>
<feature type="transmembrane region" description="Helical" evidence="6">
    <location>
        <begin position="162"/>
        <end position="183"/>
    </location>
</feature>
<feature type="transmembrane region" description="Helical" evidence="6">
    <location>
        <begin position="391"/>
        <end position="410"/>
    </location>
</feature>
<accession>A0A450TYN3</accession>
<feature type="region of interest" description="Disordered" evidence="5">
    <location>
        <begin position="480"/>
        <end position="513"/>
    </location>
</feature>
<evidence type="ECO:0000313" key="8">
    <source>
        <dbReference type="EMBL" id="VFJ73754.1"/>
    </source>
</evidence>
<dbReference type="EMBL" id="CAADEZ010000802">
    <property type="protein sequence ID" value="VFJ74867.1"/>
    <property type="molecule type" value="Genomic_DNA"/>
</dbReference>
<dbReference type="GO" id="GO:0016874">
    <property type="term" value="F:ligase activity"/>
    <property type="evidence" value="ECO:0007669"/>
    <property type="project" value="UniProtKB-KW"/>
</dbReference>
<feature type="transmembrane region" description="Helical" evidence="6">
    <location>
        <begin position="132"/>
        <end position="150"/>
    </location>
</feature>
<feature type="transmembrane region" description="Helical" evidence="6">
    <location>
        <begin position="422"/>
        <end position="438"/>
    </location>
</feature>
<evidence type="ECO:0000313" key="9">
    <source>
        <dbReference type="EMBL" id="VFJ74867.1"/>
    </source>
</evidence>
<evidence type="ECO:0000259" key="7">
    <source>
        <dbReference type="Pfam" id="PF04932"/>
    </source>
</evidence>
<keyword evidence="9" id="KW-0436">Ligase</keyword>
<evidence type="ECO:0000256" key="5">
    <source>
        <dbReference type="SAM" id="MobiDB-lite"/>
    </source>
</evidence>
<keyword evidence="2 6" id="KW-0812">Transmembrane</keyword>
<dbReference type="AlphaFoldDB" id="A0A450TYN3"/>
<evidence type="ECO:0000256" key="2">
    <source>
        <dbReference type="ARBA" id="ARBA00022692"/>
    </source>
</evidence>
<dbReference type="Pfam" id="PF04932">
    <property type="entry name" value="Wzy_C"/>
    <property type="match status" value="1"/>
</dbReference>
<reference evidence="9" key="1">
    <citation type="submission" date="2019-02" db="EMBL/GenBank/DDBJ databases">
        <authorList>
            <person name="Gruber-Vodicka R. H."/>
            <person name="Seah K. B. B."/>
        </authorList>
    </citation>
    <scope>NUCLEOTIDE SEQUENCE</scope>
    <source>
        <strain evidence="9">BECK_BZ163</strain>
        <strain evidence="10">BECK_BZ164</strain>
        <strain evidence="8">BECK_BZ165</strain>
    </source>
</reference>
<feature type="transmembrane region" description="Helical" evidence="6">
    <location>
        <begin position="444"/>
        <end position="463"/>
    </location>
</feature>
<dbReference type="InterPro" id="IPR007016">
    <property type="entry name" value="O-antigen_ligase-rel_domated"/>
</dbReference>